<feature type="compositionally biased region" description="Polar residues" evidence="3">
    <location>
        <begin position="536"/>
        <end position="549"/>
    </location>
</feature>
<dbReference type="InterPro" id="IPR000639">
    <property type="entry name" value="Epox_hydrolase-like"/>
</dbReference>
<dbReference type="Proteomes" id="UP000275078">
    <property type="component" value="Unassembled WGS sequence"/>
</dbReference>
<dbReference type="InterPro" id="IPR010497">
    <property type="entry name" value="Epoxide_hydro_N"/>
</dbReference>
<dbReference type="PANTHER" id="PTHR21661:SF71">
    <property type="entry name" value="EPOXIDE HYDROLASE N-TERMINAL DOMAIN-CONTAINING PROTEIN"/>
    <property type="match status" value="1"/>
</dbReference>
<feature type="region of interest" description="Disordered" evidence="3">
    <location>
        <begin position="493"/>
        <end position="620"/>
    </location>
</feature>
<evidence type="ECO:0000256" key="1">
    <source>
        <dbReference type="ARBA" id="ARBA00010088"/>
    </source>
</evidence>
<feature type="compositionally biased region" description="Basic and acidic residues" evidence="3">
    <location>
        <begin position="611"/>
        <end position="620"/>
    </location>
</feature>
<name>A0A3N4ILJ1_ASCIM</name>
<dbReference type="EMBL" id="ML119647">
    <property type="protein sequence ID" value="RPA86995.1"/>
    <property type="molecule type" value="Genomic_DNA"/>
</dbReference>
<reference evidence="5 6" key="1">
    <citation type="journal article" date="2018" name="Nat. Ecol. Evol.">
        <title>Pezizomycetes genomes reveal the molecular basis of ectomycorrhizal truffle lifestyle.</title>
        <authorList>
            <person name="Murat C."/>
            <person name="Payen T."/>
            <person name="Noel B."/>
            <person name="Kuo A."/>
            <person name="Morin E."/>
            <person name="Chen J."/>
            <person name="Kohler A."/>
            <person name="Krizsan K."/>
            <person name="Balestrini R."/>
            <person name="Da Silva C."/>
            <person name="Montanini B."/>
            <person name="Hainaut M."/>
            <person name="Levati E."/>
            <person name="Barry K.W."/>
            <person name="Belfiori B."/>
            <person name="Cichocki N."/>
            <person name="Clum A."/>
            <person name="Dockter R.B."/>
            <person name="Fauchery L."/>
            <person name="Guy J."/>
            <person name="Iotti M."/>
            <person name="Le Tacon F."/>
            <person name="Lindquist E.A."/>
            <person name="Lipzen A."/>
            <person name="Malagnac F."/>
            <person name="Mello A."/>
            <person name="Molinier V."/>
            <person name="Miyauchi S."/>
            <person name="Poulain J."/>
            <person name="Riccioni C."/>
            <person name="Rubini A."/>
            <person name="Sitrit Y."/>
            <person name="Splivallo R."/>
            <person name="Traeger S."/>
            <person name="Wang M."/>
            <person name="Zifcakova L."/>
            <person name="Wipf D."/>
            <person name="Zambonelli A."/>
            <person name="Paolocci F."/>
            <person name="Nowrousian M."/>
            <person name="Ottonello S."/>
            <person name="Baldrian P."/>
            <person name="Spatafora J.W."/>
            <person name="Henrissat B."/>
            <person name="Nagy L.G."/>
            <person name="Aury J.M."/>
            <person name="Wincker P."/>
            <person name="Grigoriev I.V."/>
            <person name="Bonfante P."/>
            <person name="Martin F.M."/>
        </authorList>
    </citation>
    <scope>NUCLEOTIDE SEQUENCE [LARGE SCALE GENOMIC DNA]</scope>
    <source>
        <strain evidence="5 6">RN42</strain>
    </source>
</reference>
<dbReference type="GO" id="GO:0097176">
    <property type="term" value="P:epoxide metabolic process"/>
    <property type="evidence" value="ECO:0007669"/>
    <property type="project" value="TreeGrafter"/>
</dbReference>
<dbReference type="Gene3D" id="3.40.50.1820">
    <property type="entry name" value="alpha/beta hydrolase"/>
    <property type="match status" value="1"/>
</dbReference>
<comment type="similarity">
    <text evidence="1">Belongs to the peptidase S33 family.</text>
</comment>
<gene>
    <name evidence="5" type="ORF">BJ508DRAFT_94350</name>
</gene>
<evidence type="ECO:0000313" key="6">
    <source>
        <dbReference type="Proteomes" id="UP000275078"/>
    </source>
</evidence>
<protein>
    <submittedName>
        <fullName evidence="5">Alpha/beta-hydrolase</fullName>
    </submittedName>
</protein>
<feature type="compositionally biased region" description="Low complexity" evidence="3">
    <location>
        <begin position="564"/>
        <end position="585"/>
    </location>
</feature>
<evidence type="ECO:0000313" key="5">
    <source>
        <dbReference type="EMBL" id="RPA86995.1"/>
    </source>
</evidence>
<feature type="compositionally biased region" description="Low complexity" evidence="3">
    <location>
        <begin position="599"/>
        <end position="608"/>
    </location>
</feature>
<accession>A0A3N4ILJ1</accession>
<sequence>MDPRAQFQRMTSSAYKPGGDEGYGGIEPYRIHVPTKYLELTTQKFDLARLPADFELPEGQEWSEGTPKNIIEDLIDHWQENYSWRKEENKLNQFPHFRTKISPGEGHDELRIHFIWKRSTRANAQPILLCHGWPGSFYEFIKVIDLLAEPEGEDTQAFHVVVPSLPGYGFSDAPKKPGVGLRQYAAMFNKLMNKLGYTRYYAQGGDWGYSVVRLLALHHSDSVAGIHVNNFIVFPPTLMKHPLKFLSMMAGMITGGAIGLNKQEVQTLKDIDKFYKEQVGYLMIQRTKPATLSYGLTDSPVGLLGWIREKLHDWTDDYEWDNNDVLTWFMLYWLPGPHGTVRTYKESVLQENDFKDVLSAKCSVPLGLSVFKRELTPLLLPTSWANMIQPVKFVRSHPEGGHFAAWEKPELLVKDLQDFLTPIIAANPPPQPAPETPAARPERPRPVTTFSSQSAVPTLNNLNLRNSFPLHAHLGVSPLATPIRQPSEYHELAAAGTPPPKSAQPHTNLSPNLVPPVTVPVTQPFQSGANPPPIQHSYSNVSGESSQAATLARPGVTSEGTSETTLLPTSPQSQSPSPTHPGQQSVDHKKLEQEMANVSSLAAAAGLGESRPVDGADKNQ</sequence>
<evidence type="ECO:0000259" key="4">
    <source>
        <dbReference type="Pfam" id="PF06441"/>
    </source>
</evidence>
<feature type="region of interest" description="Disordered" evidence="3">
    <location>
        <begin position="1"/>
        <end position="21"/>
    </location>
</feature>
<dbReference type="SUPFAM" id="SSF53474">
    <property type="entry name" value="alpha/beta-Hydrolases"/>
    <property type="match status" value="1"/>
</dbReference>
<keyword evidence="2 5" id="KW-0378">Hydrolase</keyword>
<dbReference type="PRINTS" id="PR00412">
    <property type="entry name" value="EPOXHYDRLASE"/>
</dbReference>
<evidence type="ECO:0000256" key="2">
    <source>
        <dbReference type="ARBA" id="ARBA00022801"/>
    </source>
</evidence>
<feature type="region of interest" description="Disordered" evidence="3">
    <location>
        <begin position="426"/>
        <end position="454"/>
    </location>
</feature>
<dbReference type="PANTHER" id="PTHR21661">
    <property type="entry name" value="EPOXIDE HYDROLASE 1-RELATED"/>
    <property type="match status" value="1"/>
</dbReference>
<dbReference type="GO" id="GO:0004301">
    <property type="term" value="F:epoxide hydrolase activity"/>
    <property type="evidence" value="ECO:0007669"/>
    <property type="project" value="TreeGrafter"/>
</dbReference>
<dbReference type="Pfam" id="PF06441">
    <property type="entry name" value="EHN"/>
    <property type="match status" value="1"/>
</dbReference>
<dbReference type="OrthoDB" id="7130006at2759"/>
<dbReference type="AlphaFoldDB" id="A0A3N4ILJ1"/>
<proteinExistence type="inferred from homology"/>
<dbReference type="STRING" id="1160509.A0A3N4ILJ1"/>
<evidence type="ECO:0000256" key="3">
    <source>
        <dbReference type="SAM" id="MobiDB-lite"/>
    </source>
</evidence>
<feature type="domain" description="Epoxide hydrolase N-terminal" evidence="4">
    <location>
        <begin position="26"/>
        <end position="140"/>
    </location>
</feature>
<organism evidence="5 6">
    <name type="scientific">Ascobolus immersus RN42</name>
    <dbReference type="NCBI Taxonomy" id="1160509"/>
    <lineage>
        <taxon>Eukaryota</taxon>
        <taxon>Fungi</taxon>
        <taxon>Dikarya</taxon>
        <taxon>Ascomycota</taxon>
        <taxon>Pezizomycotina</taxon>
        <taxon>Pezizomycetes</taxon>
        <taxon>Pezizales</taxon>
        <taxon>Ascobolaceae</taxon>
        <taxon>Ascobolus</taxon>
    </lineage>
</organism>
<dbReference type="InterPro" id="IPR029058">
    <property type="entry name" value="AB_hydrolase_fold"/>
</dbReference>
<keyword evidence="6" id="KW-1185">Reference proteome</keyword>